<evidence type="ECO:0000313" key="8">
    <source>
        <dbReference type="Proteomes" id="UP000024842"/>
    </source>
</evidence>
<comment type="similarity">
    <text evidence="4">Belongs to the universal ribosomal protein uL6 family.</text>
</comment>
<name>A0A023DYY7_9PROT</name>
<evidence type="ECO:0000256" key="1">
    <source>
        <dbReference type="ARBA" id="ARBA00022980"/>
    </source>
</evidence>
<keyword evidence="2 4" id="KW-0687">Ribonucleoprotein</keyword>
<dbReference type="PIRSF" id="PIRSF002162">
    <property type="entry name" value="Ribosomal_L6"/>
    <property type="match status" value="1"/>
</dbReference>
<accession>A0A023DYY7</accession>
<dbReference type="InterPro" id="IPR020040">
    <property type="entry name" value="Ribosomal_uL6_a/b-dom"/>
</dbReference>
<dbReference type="PANTHER" id="PTHR11655">
    <property type="entry name" value="60S/50S RIBOSOMAL PROTEIN L6/L9"/>
    <property type="match status" value="1"/>
</dbReference>
<dbReference type="Proteomes" id="UP000024842">
    <property type="component" value="Unassembled WGS sequence"/>
</dbReference>
<dbReference type="GO" id="GO:0019843">
    <property type="term" value="F:rRNA binding"/>
    <property type="evidence" value="ECO:0007669"/>
    <property type="project" value="UniProtKB-KW"/>
</dbReference>
<dbReference type="PANTHER" id="PTHR11655:SF14">
    <property type="entry name" value="LARGE RIBOSOMAL SUBUNIT PROTEIN UL6M"/>
    <property type="match status" value="1"/>
</dbReference>
<dbReference type="InterPro" id="IPR000702">
    <property type="entry name" value="Ribosomal_uL6-like"/>
</dbReference>
<dbReference type="Pfam" id="PF00347">
    <property type="entry name" value="Ribosomal_L6"/>
    <property type="match status" value="1"/>
</dbReference>
<evidence type="ECO:0000256" key="4">
    <source>
        <dbReference type="RuleBase" id="RU003869"/>
    </source>
</evidence>
<evidence type="ECO:0000256" key="2">
    <source>
        <dbReference type="ARBA" id="ARBA00023274"/>
    </source>
</evidence>
<dbReference type="GO" id="GO:0002181">
    <property type="term" value="P:cytoplasmic translation"/>
    <property type="evidence" value="ECO:0007669"/>
    <property type="project" value="TreeGrafter"/>
</dbReference>
<dbReference type="PRINTS" id="PR00059">
    <property type="entry name" value="RIBOSOMALL6"/>
</dbReference>
<dbReference type="STRING" id="1427503.HE1_00352"/>
<dbReference type="EMBL" id="BAUP01000056">
    <property type="protein sequence ID" value="GAJ46032.1"/>
    <property type="molecule type" value="Genomic_DNA"/>
</dbReference>
<dbReference type="SUPFAM" id="SSF56053">
    <property type="entry name" value="Ribosomal protein L6"/>
    <property type="match status" value="1"/>
</dbReference>
<keyword evidence="5" id="KW-0694">RNA-binding</keyword>
<dbReference type="GO" id="GO:0003735">
    <property type="term" value="F:structural constituent of ribosome"/>
    <property type="evidence" value="ECO:0007669"/>
    <property type="project" value="InterPro"/>
</dbReference>
<gene>
    <name evidence="7" type="ORF">HE1_00352</name>
</gene>
<keyword evidence="8" id="KW-1185">Reference proteome</keyword>
<dbReference type="AlphaFoldDB" id="A0A023DYY7"/>
<dbReference type="InterPro" id="IPR036789">
    <property type="entry name" value="Ribosomal_uL6-like_a/b-dom_sf"/>
</dbReference>
<dbReference type="GO" id="GO:0022625">
    <property type="term" value="C:cytosolic large ribosomal subunit"/>
    <property type="evidence" value="ECO:0007669"/>
    <property type="project" value="TreeGrafter"/>
</dbReference>
<evidence type="ECO:0000259" key="6">
    <source>
        <dbReference type="Pfam" id="PF00347"/>
    </source>
</evidence>
<dbReference type="InterPro" id="IPR019906">
    <property type="entry name" value="Ribosomal_uL6_bac-type"/>
</dbReference>
<evidence type="ECO:0000256" key="5">
    <source>
        <dbReference type="RuleBase" id="RU003870"/>
    </source>
</evidence>
<protein>
    <recommendedName>
        <fullName evidence="3 5">50S ribosomal protein L6</fullName>
    </recommendedName>
</protein>
<evidence type="ECO:0000256" key="3">
    <source>
        <dbReference type="ARBA" id="ARBA00035454"/>
    </source>
</evidence>
<dbReference type="Gene3D" id="3.90.930.12">
    <property type="entry name" value="Ribosomal protein L6, alpha-beta domain"/>
    <property type="match status" value="1"/>
</dbReference>
<organism evidence="7 8">
    <name type="scientific">Holospora elegans E1</name>
    <dbReference type="NCBI Taxonomy" id="1427503"/>
    <lineage>
        <taxon>Bacteria</taxon>
        <taxon>Pseudomonadati</taxon>
        <taxon>Pseudomonadota</taxon>
        <taxon>Alphaproteobacteria</taxon>
        <taxon>Holosporales</taxon>
        <taxon>Holosporaceae</taxon>
        <taxon>Holospora</taxon>
    </lineage>
</organism>
<comment type="caution">
    <text evidence="7">The sequence shown here is derived from an EMBL/GenBank/DDBJ whole genome shotgun (WGS) entry which is preliminary data.</text>
</comment>
<comment type="function">
    <text evidence="5">This protein binds to the 23S rRNA, and is important in its secondary structure. It is located near the subunit interface in the base of the L7/L12 stalk, and near the tRNA binding site of the peptidyltransferase center.</text>
</comment>
<sequence length="197" mass="22125">MEKLKKELKVKIPRIAANGVKIPKNVEYRQDSGEVIFSFSGQEIRRFVPDYIIAKCLEEKIFLTLAPINTSVLTRKEQRTRISELGTYSSLLKSDVNGILEPFTKVLELVGVGYKAEPHKDGIKLSLGYSHDVICPLPSGVSLTIEKPTAFKLSSRDRVLLGHVVSSILKVRQVEPYKGKGIRIQGQYVRMKQGKTK</sequence>
<feature type="domain" description="Large ribosomal subunit protein uL6 alpha-beta" evidence="6">
    <location>
        <begin position="110"/>
        <end position="183"/>
    </location>
</feature>
<reference evidence="7 8" key="1">
    <citation type="journal article" date="2014" name="FEMS Microbiol. Lett.">
        <title>Draft genome sequences of three Holospora species (Holospora obtusa, Holospora undulata, and Holospora elegans), endonuclear symbiotic bacteria of the ciliate Paramecium caudatum.</title>
        <authorList>
            <person name="Dohra H."/>
            <person name="Tanaka K."/>
            <person name="Suzuki T."/>
            <person name="Fujishima M."/>
            <person name="Suzuki H."/>
        </authorList>
    </citation>
    <scope>NUCLEOTIDE SEQUENCE [LARGE SCALE GENOMIC DNA]</scope>
    <source>
        <strain evidence="7 8">E1</strain>
    </source>
</reference>
<keyword evidence="5" id="KW-0699">rRNA-binding</keyword>
<evidence type="ECO:0000313" key="7">
    <source>
        <dbReference type="EMBL" id="GAJ46032.1"/>
    </source>
</evidence>
<keyword evidence="1 4" id="KW-0689">Ribosomal protein</keyword>
<proteinExistence type="inferred from homology"/>